<gene>
    <name evidence="1" type="ORF">ACFP3R_30880</name>
</gene>
<evidence type="ECO:0000313" key="1">
    <source>
        <dbReference type="EMBL" id="MFC6093698.1"/>
    </source>
</evidence>
<evidence type="ECO:0000313" key="2">
    <source>
        <dbReference type="Proteomes" id="UP001596220"/>
    </source>
</evidence>
<dbReference type="Proteomes" id="UP001596220">
    <property type="component" value="Unassembled WGS sequence"/>
</dbReference>
<proteinExistence type="predicted"/>
<dbReference type="RefSeq" id="WP_380641151.1">
    <property type="nucleotide sequence ID" value="NZ_JBHSQO010000048.1"/>
</dbReference>
<sequence length="62" mass="6928">MKQLSEELEHIDELCELVDELWPVPDRGSVLRIGGYCVEIGGRDAPWTQMASANLAKRRSTG</sequence>
<comment type="caution">
    <text evidence="1">The sequence shown here is derived from an EMBL/GenBank/DDBJ whole genome shotgun (WGS) entry which is preliminary data.</text>
</comment>
<accession>A0ABW1PE04</accession>
<name>A0ABW1PE04_9PSEU</name>
<reference evidence="2" key="1">
    <citation type="journal article" date="2019" name="Int. J. Syst. Evol. Microbiol.">
        <title>The Global Catalogue of Microorganisms (GCM) 10K type strain sequencing project: providing services to taxonomists for standard genome sequencing and annotation.</title>
        <authorList>
            <consortium name="The Broad Institute Genomics Platform"/>
            <consortium name="The Broad Institute Genome Sequencing Center for Infectious Disease"/>
            <person name="Wu L."/>
            <person name="Ma J."/>
        </authorList>
    </citation>
    <scope>NUCLEOTIDE SEQUENCE [LARGE SCALE GENOMIC DNA]</scope>
    <source>
        <strain evidence="2">CGMCC 4.7246</strain>
    </source>
</reference>
<dbReference type="EMBL" id="JBHSQO010000048">
    <property type="protein sequence ID" value="MFC6093698.1"/>
    <property type="molecule type" value="Genomic_DNA"/>
</dbReference>
<protein>
    <submittedName>
        <fullName evidence="1">Uncharacterized protein</fullName>
    </submittedName>
</protein>
<keyword evidence="2" id="KW-1185">Reference proteome</keyword>
<organism evidence="1 2">
    <name type="scientific">Saccharothrix lopnurensis</name>
    <dbReference type="NCBI Taxonomy" id="1670621"/>
    <lineage>
        <taxon>Bacteria</taxon>
        <taxon>Bacillati</taxon>
        <taxon>Actinomycetota</taxon>
        <taxon>Actinomycetes</taxon>
        <taxon>Pseudonocardiales</taxon>
        <taxon>Pseudonocardiaceae</taxon>
        <taxon>Saccharothrix</taxon>
    </lineage>
</organism>